<dbReference type="Gene3D" id="3.10.350.10">
    <property type="entry name" value="LysM domain"/>
    <property type="match status" value="1"/>
</dbReference>
<organism evidence="5 6">
    <name type="scientific">Okeania hirsuta</name>
    <dbReference type="NCBI Taxonomy" id="1458930"/>
    <lineage>
        <taxon>Bacteria</taxon>
        <taxon>Bacillati</taxon>
        <taxon>Cyanobacteriota</taxon>
        <taxon>Cyanophyceae</taxon>
        <taxon>Oscillatoriophycideae</taxon>
        <taxon>Oscillatoriales</taxon>
        <taxon>Microcoleaceae</taxon>
        <taxon>Okeania</taxon>
    </lineage>
</organism>
<dbReference type="PANTHER" id="PTHR34700">
    <property type="entry name" value="POTASSIUM BINDING PROTEIN KBP"/>
    <property type="match status" value="1"/>
</dbReference>
<dbReference type="CDD" id="cd00118">
    <property type="entry name" value="LysM"/>
    <property type="match status" value="1"/>
</dbReference>
<dbReference type="PANTHER" id="PTHR34700:SF8">
    <property type="entry name" value="POTASSIUM BINDING PROTEIN KBP"/>
    <property type="match status" value="1"/>
</dbReference>
<evidence type="ECO:0000256" key="3">
    <source>
        <dbReference type="ARBA" id="ARBA00072219"/>
    </source>
</evidence>
<dbReference type="Pfam" id="PF01476">
    <property type="entry name" value="LysM"/>
    <property type="match status" value="1"/>
</dbReference>
<comment type="subcellular location">
    <subcellularLocation>
        <location evidence="1">Cytoplasm</location>
    </subcellularLocation>
</comment>
<dbReference type="InterPro" id="IPR052196">
    <property type="entry name" value="Bact_Kbp"/>
</dbReference>
<feature type="domain" description="LysM" evidence="4">
    <location>
        <begin position="25"/>
        <end position="74"/>
    </location>
</feature>
<evidence type="ECO:0000256" key="1">
    <source>
        <dbReference type="ARBA" id="ARBA00004496"/>
    </source>
</evidence>
<gene>
    <name evidence="5" type="ORF">D5R40_34265</name>
</gene>
<reference evidence="5 6" key="1">
    <citation type="journal article" date="2018" name="ACS Chem. Biol.">
        <title>Ketoreductase domain dysfunction expands chemodiversity: malyngamide biosynthesis in the cyanobacterium Okeania hirsuta.</title>
        <authorList>
            <person name="Moss N.A."/>
            <person name="Leao T."/>
            <person name="Rankin M."/>
            <person name="McCullough T.M."/>
            <person name="Qu P."/>
            <person name="Korobeynikov A."/>
            <person name="Smith J.L."/>
            <person name="Gerwick L."/>
            <person name="Gerwick W.H."/>
        </authorList>
    </citation>
    <scope>NUCLEOTIDE SEQUENCE [LARGE SCALE GENOMIC DNA]</scope>
    <source>
        <strain evidence="5 6">PAB10Feb10-1</strain>
    </source>
</reference>
<dbReference type="GO" id="GO:0005737">
    <property type="term" value="C:cytoplasm"/>
    <property type="evidence" value="ECO:0007669"/>
    <property type="project" value="UniProtKB-SubCell"/>
</dbReference>
<comment type="caution">
    <text evidence="5">The sequence shown here is derived from an EMBL/GenBank/DDBJ whole genome shotgun (WGS) entry which is preliminary data.</text>
</comment>
<accession>A0A3N6NHT3</accession>
<keyword evidence="2" id="KW-0963">Cytoplasm</keyword>
<evidence type="ECO:0000256" key="2">
    <source>
        <dbReference type="ARBA" id="ARBA00022490"/>
    </source>
</evidence>
<evidence type="ECO:0000313" key="6">
    <source>
        <dbReference type="Proteomes" id="UP000269154"/>
    </source>
</evidence>
<dbReference type="OrthoDB" id="480426at2"/>
<evidence type="ECO:0000259" key="4">
    <source>
        <dbReference type="PROSITE" id="PS51782"/>
    </source>
</evidence>
<dbReference type="InterPro" id="IPR018392">
    <property type="entry name" value="LysM"/>
</dbReference>
<feature type="non-terminal residue" evidence="5">
    <location>
        <position position="1"/>
    </location>
</feature>
<dbReference type="Proteomes" id="UP000269154">
    <property type="component" value="Unassembled WGS sequence"/>
</dbReference>
<dbReference type="RefSeq" id="WP_124155894.1">
    <property type="nucleotide sequence ID" value="NZ_CAWOLW010000544.1"/>
</dbReference>
<sequence length="78" mass="8631">AVGNIEGIACVDDRMEVLVPEPEAQFYTVVSGDSLSKIAKRHYGDAMKYPEIFEANKPMLSDPNKIYPGQVLRLPHLG</sequence>
<evidence type="ECO:0000313" key="5">
    <source>
        <dbReference type="EMBL" id="RQH14455.1"/>
    </source>
</evidence>
<proteinExistence type="predicted"/>
<keyword evidence="6" id="KW-1185">Reference proteome</keyword>
<protein>
    <recommendedName>
        <fullName evidence="3">Potassium binding protein Kbp</fullName>
    </recommendedName>
</protein>
<dbReference type="InterPro" id="IPR036779">
    <property type="entry name" value="LysM_dom_sf"/>
</dbReference>
<dbReference type="PROSITE" id="PS51782">
    <property type="entry name" value="LYSM"/>
    <property type="match status" value="1"/>
</dbReference>
<dbReference type="AlphaFoldDB" id="A0A3N6NHT3"/>
<dbReference type="SUPFAM" id="SSF54106">
    <property type="entry name" value="LysM domain"/>
    <property type="match status" value="1"/>
</dbReference>
<dbReference type="FunFam" id="3.10.350.10:FF:000001">
    <property type="entry name" value="Peptidoglycan-binding protein LysM"/>
    <property type="match status" value="1"/>
</dbReference>
<dbReference type="SMART" id="SM00257">
    <property type="entry name" value="LysM"/>
    <property type="match status" value="1"/>
</dbReference>
<dbReference type="EMBL" id="RCBY01000589">
    <property type="protein sequence ID" value="RQH14455.1"/>
    <property type="molecule type" value="Genomic_DNA"/>
</dbReference>
<name>A0A3N6NHT3_9CYAN</name>